<dbReference type="STRING" id="354355.SAMN05660816_02354"/>
<gene>
    <name evidence="6" type="primary">azoR</name>
    <name evidence="8" type="ORF">A4H97_29770</name>
</gene>
<dbReference type="InterPro" id="IPR003680">
    <property type="entry name" value="Flavodoxin_fold"/>
</dbReference>
<keyword evidence="3 6" id="KW-0560">Oxidoreductase</keyword>
<feature type="binding site" evidence="6">
    <location>
        <position position="10"/>
    </location>
    <ligand>
        <name>FMN</name>
        <dbReference type="ChEBI" id="CHEBI:58210"/>
    </ligand>
</feature>
<comment type="cofactor">
    <cofactor evidence="6">
        <name>FMN</name>
        <dbReference type="ChEBI" id="CHEBI:58210"/>
    </cofactor>
    <text evidence="6">Binds 1 FMN per subunit.</text>
</comment>
<proteinExistence type="inferred from homology"/>
<dbReference type="GO" id="GO:0016655">
    <property type="term" value="F:oxidoreductase activity, acting on NAD(P)H, quinone or similar compound as acceptor"/>
    <property type="evidence" value="ECO:0007669"/>
    <property type="project" value="InterPro"/>
</dbReference>
<keyword evidence="2 6" id="KW-0288">FMN</keyword>
<protein>
    <recommendedName>
        <fullName evidence="6">FMN dependent NADH:quinone oxidoreductase</fullName>
        <ecNumber evidence="6">1.6.5.-</ecNumber>
    </recommendedName>
    <alternativeName>
        <fullName evidence="6">Azo-dye reductase</fullName>
    </alternativeName>
    <alternativeName>
        <fullName evidence="6">FMN-dependent NADH-azo compound oxidoreductase</fullName>
    </alternativeName>
    <alternativeName>
        <fullName evidence="6">FMN-dependent NADH-azoreductase</fullName>
        <ecNumber evidence="6">1.7.1.17</ecNumber>
    </alternativeName>
</protein>
<evidence type="ECO:0000256" key="3">
    <source>
        <dbReference type="ARBA" id="ARBA00023002"/>
    </source>
</evidence>
<comment type="subunit">
    <text evidence="6">Homodimer.</text>
</comment>
<comment type="catalytic activity">
    <reaction evidence="6">
        <text>2 a quinone + NADH + H(+) = 2 a 1,4-benzosemiquinone + NAD(+)</text>
        <dbReference type="Rhea" id="RHEA:65952"/>
        <dbReference type="ChEBI" id="CHEBI:15378"/>
        <dbReference type="ChEBI" id="CHEBI:57540"/>
        <dbReference type="ChEBI" id="CHEBI:57945"/>
        <dbReference type="ChEBI" id="CHEBI:132124"/>
        <dbReference type="ChEBI" id="CHEBI:134225"/>
    </reaction>
</comment>
<reference evidence="9" key="1">
    <citation type="submission" date="2016-04" db="EMBL/GenBank/DDBJ databases">
        <authorList>
            <person name="Chen L."/>
            <person name="Zhuang W."/>
            <person name="Wang G."/>
        </authorList>
    </citation>
    <scope>NUCLEOTIDE SEQUENCE [LARGE SCALE GENOMIC DNA]</scope>
    <source>
        <strain evidence="9">17621</strain>
    </source>
</reference>
<dbReference type="EMBL" id="LVXG01000018">
    <property type="protein sequence ID" value="OQP48027.1"/>
    <property type="molecule type" value="Genomic_DNA"/>
</dbReference>
<comment type="similarity">
    <text evidence="6">Belongs to the azoreductase type 1 family.</text>
</comment>
<evidence type="ECO:0000313" key="9">
    <source>
        <dbReference type="Proteomes" id="UP000192610"/>
    </source>
</evidence>
<accession>A0A1V9EPH2</accession>
<dbReference type="AlphaFoldDB" id="A0A1V9EPH2"/>
<dbReference type="RefSeq" id="WP_081200562.1">
    <property type="nucleotide sequence ID" value="NZ_FOCZ01000004.1"/>
</dbReference>
<evidence type="ECO:0000256" key="5">
    <source>
        <dbReference type="ARBA" id="ARBA00048542"/>
    </source>
</evidence>
<dbReference type="Gene3D" id="3.40.50.360">
    <property type="match status" value="1"/>
</dbReference>
<comment type="caution">
    <text evidence="6">Lacks conserved residue(s) required for the propagation of feature annotation.</text>
</comment>
<dbReference type="PANTHER" id="PTHR43741:SF4">
    <property type="entry name" value="FMN-DEPENDENT NADH:QUINONE OXIDOREDUCTASE"/>
    <property type="match status" value="1"/>
</dbReference>
<comment type="function">
    <text evidence="6">Also exhibits azoreductase activity. Catalyzes the reductive cleavage of the azo bond in aromatic azo compounds to the corresponding amines.</text>
</comment>
<evidence type="ECO:0000256" key="6">
    <source>
        <dbReference type="HAMAP-Rule" id="MF_01216"/>
    </source>
</evidence>
<dbReference type="GO" id="GO:0016652">
    <property type="term" value="F:oxidoreductase activity, acting on NAD(P)H as acceptor"/>
    <property type="evidence" value="ECO:0007669"/>
    <property type="project" value="UniProtKB-UniRule"/>
</dbReference>
<dbReference type="Pfam" id="PF02525">
    <property type="entry name" value="Flavodoxin_2"/>
    <property type="match status" value="1"/>
</dbReference>
<dbReference type="InterPro" id="IPR029039">
    <property type="entry name" value="Flavoprotein-like_sf"/>
</dbReference>
<comment type="catalytic activity">
    <reaction evidence="5">
        <text>N,N-dimethyl-1,4-phenylenediamine + anthranilate + 2 NAD(+) = 2-(4-dimethylaminophenyl)diazenylbenzoate + 2 NADH + 2 H(+)</text>
        <dbReference type="Rhea" id="RHEA:55872"/>
        <dbReference type="ChEBI" id="CHEBI:15378"/>
        <dbReference type="ChEBI" id="CHEBI:15783"/>
        <dbReference type="ChEBI" id="CHEBI:16567"/>
        <dbReference type="ChEBI" id="CHEBI:57540"/>
        <dbReference type="ChEBI" id="CHEBI:57945"/>
        <dbReference type="ChEBI" id="CHEBI:71579"/>
        <dbReference type="EC" id="1.7.1.17"/>
    </reaction>
    <physiologicalReaction direction="right-to-left" evidence="5">
        <dbReference type="Rhea" id="RHEA:55874"/>
    </physiologicalReaction>
</comment>
<feature type="domain" description="Flavodoxin-like fold" evidence="7">
    <location>
        <begin position="2"/>
        <end position="206"/>
    </location>
</feature>
<name>A0A1V9EPH2_9BACT</name>
<dbReference type="Proteomes" id="UP000192610">
    <property type="component" value="Unassembled WGS sequence"/>
</dbReference>
<dbReference type="OrthoDB" id="9805013at2"/>
<dbReference type="SUPFAM" id="SSF52218">
    <property type="entry name" value="Flavoproteins"/>
    <property type="match status" value="1"/>
</dbReference>
<sequence>MKKLLVINASARKAHSHSRTLTEVFTNYWSKKHPDAVINLRELGNANVPHVTEDWIAANLKPVAARTDREKEVLGTSDTYIAELREADIIVLGTPMYNWSIPSTVKAYIDQVMRLNETFRINPFNPAEPYVGLLQHKSLVLLVARGSQGYETGEPNARLNFQTTYLKTVFNMMGIDDIHMVAVDGTSLNKEVLLATVDRAHQQVRSLIEDVLKP</sequence>
<keyword evidence="4 6" id="KW-0520">NAD</keyword>
<dbReference type="GO" id="GO:0010181">
    <property type="term" value="F:FMN binding"/>
    <property type="evidence" value="ECO:0007669"/>
    <property type="project" value="UniProtKB-UniRule"/>
</dbReference>
<evidence type="ECO:0000256" key="1">
    <source>
        <dbReference type="ARBA" id="ARBA00022630"/>
    </source>
</evidence>
<evidence type="ECO:0000256" key="4">
    <source>
        <dbReference type="ARBA" id="ARBA00023027"/>
    </source>
</evidence>
<feature type="binding site" evidence="6">
    <location>
        <begin position="16"/>
        <end position="18"/>
    </location>
    <ligand>
        <name>FMN</name>
        <dbReference type="ChEBI" id="CHEBI:58210"/>
    </ligand>
</feature>
<dbReference type="InterPro" id="IPR023048">
    <property type="entry name" value="NADH:quinone_OxRdtase_FMN_depd"/>
</dbReference>
<keyword evidence="9" id="KW-1185">Reference proteome</keyword>
<evidence type="ECO:0000313" key="8">
    <source>
        <dbReference type="EMBL" id="OQP48027.1"/>
    </source>
</evidence>
<comment type="caution">
    <text evidence="8">The sequence shown here is derived from an EMBL/GenBank/DDBJ whole genome shotgun (WGS) entry which is preliminary data.</text>
</comment>
<dbReference type="EC" id="1.6.5.-" evidence="6"/>
<dbReference type="EC" id="1.7.1.17" evidence="6"/>
<dbReference type="GO" id="GO:0009055">
    <property type="term" value="F:electron transfer activity"/>
    <property type="evidence" value="ECO:0007669"/>
    <property type="project" value="UniProtKB-UniRule"/>
</dbReference>
<keyword evidence="1 6" id="KW-0285">Flavoprotein</keyword>
<dbReference type="HAMAP" id="MF_01216">
    <property type="entry name" value="Azoreductase_type1"/>
    <property type="match status" value="1"/>
</dbReference>
<evidence type="ECO:0000259" key="7">
    <source>
        <dbReference type="Pfam" id="PF02525"/>
    </source>
</evidence>
<dbReference type="PANTHER" id="PTHR43741">
    <property type="entry name" value="FMN-DEPENDENT NADH-AZOREDUCTASE 1"/>
    <property type="match status" value="1"/>
</dbReference>
<comment type="function">
    <text evidence="6">Quinone reductase that provides resistance to thiol-specific stress caused by electrophilic quinones.</text>
</comment>
<dbReference type="InterPro" id="IPR050104">
    <property type="entry name" value="FMN-dep_NADH:Q_OxRdtase_AzoR1"/>
</dbReference>
<organism evidence="8 9">
    <name type="scientific">Niastella yeongjuensis</name>
    <dbReference type="NCBI Taxonomy" id="354355"/>
    <lineage>
        <taxon>Bacteria</taxon>
        <taxon>Pseudomonadati</taxon>
        <taxon>Bacteroidota</taxon>
        <taxon>Chitinophagia</taxon>
        <taxon>Chitinophagales</taxon>
        <taxon>Chitinophagaceae</taxon>
        <taxon>Niastella</taxon>
    </lineage>
</organism>
<evidence type="ECO:0000256" key="2">
    <source>
        <dbReference type="ARBA" id="ARBA00022643"/>
    </source>
</evidence>